<evidence type="ECO:0000256" key="1">
    <source>
        <dbReference type="SAM" id="MobiDB-lite"/>
    </source>
</evidence>
<dbReference type="PROSITE" id="PS50097">
    <property type="entry name" value="BTB"/>
    <property type="match status" value="1"/>
</dbReference>
<gene>
    <name evidence="3" type="ORF">GSI_08454</name>
</gene>
<sequence length="412" mass="45410">MSAIKTEPKPDPFLSHESPAETRSEASALSASKRKLEQDIEPTDTKRIKREEASQPAPDNTPPLKKSTDFWYPDGNVVIVVGDTAFKLYQARLARFSAIFTAWFEDEGSEKPRRIEGCPVYDVAGLTVEDFEPFLAALETPFKFASVTPPEPTLISILRASTVLSCPTARDLAVGHLRTLWPADDATLASGGGQRPHASATAIILISRDCAVPELRRRAFYELLRSHDFWAALDRQRTDIPLPDADIIALCRARSALQEAWCTLAFTPPFGGRTGEDGKPLETSCGGIIAVPVPAAPVHGFAPQGQGMPMRRVRVVSHAQVQAAQEIAAACGGGRLVAAAARKGAWRSDMIDRGDFERGRRDPIGTLQFLLMERKATFAEAGWCEKCMQERRKAWADAQVKWWGLLDRWFKN</sequence>
<dbReference type="Proteomes" id="UP000230002">
    <property type="component" value="Unassembled WGS sequence"/>
</dbReference>
<name>A0A2G8S3S0_9APHY</name>
<protein>
    <recommendedName>
        <fullName evidence="2">BTB domain-containing protein</fullName>
    </recommendedName>
</protein>
<keyword evidence="4" id="KW-1185">Reference proteome</keyword>
<organism evidence="3 4">
    <name type="scientific">Ganoderma sinense ZZ0214-1</name>
    <dbReference type="NCBI Taxonomy" id="1077348"/>
    <lineage>
        <taxon>Eukaryota</taxon>
        <taxon>Fungi</taxon>
        <taxon>Dikarya</taxon>
        <taxon>Basidiomycota</taxon>
        <taxon>Agaricomycotina</taxon>
        <taxon>Agaricomycetes</taxon>
        <taxon>Polyporales</taxon>
        <taxon>Polyporaceae</taxon>
        <taxon>Ganoderma</taxon>
    </lineage>
</organism>
<feature type="compositionally biased region" description="Basic and acidic residues" evidence="1">
    <location>
        <begin position="34"/>
        <end position="53"/>
    </location>
</feature>
<evidence type="ECO:0000313" key="3">
    <source>
        <dbReference type="EMBL" id="PIL28420.1"/>
    </source>
</evidence>
<accession>A0A2G8S3S0</accession>
<feature type="region of interest" description="Disordered" evidence="1">
    <location>
        <begin position="1"/>
        <end position="66"/>
    </location>
</feature>
<feature type="compositionally biased region" description="Basic and acidic residues" evidence="1">
    <location>
        <begin position="1"/>
        <end position="10"/>
    </location>
</feature>
<proteinExistence type="predicted"/>
<evidence type="ECO:0000259" key="2">
    <source>
        <dbReference type="PROSITE" id="PS50097"/>
    </source>
</evidence>
<dbReference type="AlphaFoldDB" id="A0A2G8S3S0"/>
<reference evidence="3 4" key="1">
    <citation type="journal article" date="2015" name="Sci. Rep.">
        <title>Chromosome-level genome map provides insights into diverse defense mechanisms in the medicinal fungus Ganoderma sinense.</title>
        <authorList>
            <person name="Zhu Y."/>
            <person name="Xu J."/>
            <person name="Sun C."/>
            <person name="Zhou S."/>
            <person name="Xu H."/>
            <person name="Nelson D.R."/>
            <person name="Qian J."/>
            <person name="Song J."/>
            <person name="Luo H."/>
            <person name="Xiang L."/>
            <person name="Li Y."/>
            <person name="Xu Z."/>
            <person name="Ji A."/>
            <person name="Wang L."/>
            <person name="Lu S."/>
            <person name="Hayward A."/>
            <person name="Sun W."/>
            <person name="Li X."/>
            <person name="Schwartz D.C."/>
            <person name="Wang Y."/>
            <person name="Chen S."/>
        </authorList>
    </citation>
    <scope>NUCLEOTIDE SEQUENCE [LARGE SCALE GENOMIC DNA]</scope>
    <source>
        <strain evidence="3 4">ZZ0214-1</strain>
    </source>
</reference>
<comment type="caution">
    <text evidence="3">The sequence shown here is derived from an EMBL/GenBank/DDBJ whole genome shotgun (WGS) entry which is preliminary data.</text>
</comment>
<dbReference type="InterPro" id="IPR000210">
    <property type="entry name" value="BTB/POZ_dom"/>
</dbReference>
<evidence type="ECO:0000313" key="4">
    <source>
        <dbReference type="Proteomes" id="UP000230002"/>
    </source>
</evidence>
<dbReference type="OrthoDB" id="2758621at2759"/>
<dbReference type="EMBL" id="AYKW01000023">
    <property type="protein sequence ID" value="PIL28420.1"/>
    <property type="molecule type" value="Genomic_DNA"/>
</dbReference>
<feature type="domain" description="BTB" evidence="2">
    <location>
        <begin position="75"/>
        <end position="135"/>
    </location>
</feature>